<gene>
    <name evidence="8" type="ORF">LPJSA22_01806</name>
    <name evidence="7" type="ORF">NAB2_1557</name>
    <name evidence="6" type="ORF">Nizo2260_2946</name>
</gene>
<dbReference type="EMBL" id="MCOL01000001">
    <property type="protein sequence ID" value="ODO61827.1"/>
    <property type="molecule type" value="Genomic_DNA"/>
</dbReference>
<protein>
    <submittedName>
        <fullName evidence="6">Phosphosugar-binding transcriptional regulator RpiR family</fullName>
    </submittedName>
</protein>
<evidence type="ECO:0000256" key="3">
    <source>
        <dbReference type="ARBA" id="ARBA00023163"/>
    </source>
</evidence>
<dbReference type="Gene3D" id="3.40.50.10490">
    <property type="entry name" value="Glucose-6-phosphate isomerase like protein, domain 1"/>
    <property type="match status" value="1"/>
</dbReference>
<dbReference type="GO" id="GO:0003700">
    <property type="term" value="F:DNA-binding transcription factor activity"/>
    <property type="evidence" value="ECO:0007669"/>
    <property type="project" value="InterPro"/>
</dbReference>
<dbReference type="SUPFAM" id="SSF53697">
    <property type="entry name" value="SIS domain"/>
    <property type="match status" value="1"/>
</dbReference>
<dbReference type="InterPro" id="IPR009057">
    <property type="entry name" value="Homeodomain-like_sf"/>
</dbReference>
<dbReference type="Proteomes" id="UP000076989">
    <property type="component" value="Unassembled WGS sequence"/>
</dbReference>
<comment type="caution">
    <text evidence="8">The sequence shown here is derived from an EMBL/GenBank/DDBJ whole genome shotgun (WGS) entry which is preliminary data.</text>
</comment>
<proteinExistence type="predicted"/>
<keyword evidence="3" id="KW-0804">Transcription</keyword>
<dbReference type="EMBL" id="LUWI01000038">
    <property type="protein sequence ID" value="KZU01518.1"/>
    <property type="molecule type" value="Genomic_DNA"/>
</dbReference>
<dbReference type="PANTHER" id="PTHR30514">
    <property type="entry name" value="GLUCOKINASE"/>
    <property type="match status" value="1"/>
</dbReference>
<dbReference type="GeneID" id="89669254"/>
<dbReference type="Proteomes" id="UP000094892">
    <property type="component" value="Unassembled WGS sequence"/>
</dbReference>
<keyword evidence="1" id="KW-0805">Transcription regulation</keyword>
<dbReference type="GO" id="GO:0003677">
    <property type="term" value="F:DNA binding"/>
    <property type="evidence" value="ECO:0007669"/>
    <property type="project" value="UniProtKB-KW"/>
</dbReference>
<name>A0A0L7Y0G8_LACPN</name>
<evidence type="ECO:0000313" key="9">
    <source>
        <dbReference type="Proteomes" id="UP000076872"/>
    </source>
</evidence>
<dbReference type="InterPro" id="IPR046348">
    <property type="entry name" value="SIS_dom_sf"/>
</dbReference>
<reference evidence="8 11" key="2">
    <citation type="submission" date="2016-08" db="EMBL/GenBank/DDBJ databases">
        <title>Genome sequencing of Lactobacillus plantarum JSA22, isolated from fermented soybean paste.</title>
        <authorList>
            <person name="Choi H.S."/>
        </authorList>
    </citation>
    <scope>NUCLEOTIDE SEQUENCE [LARGE SCALE GENOMIC DNA]</scope>
    <source>
        <strain evidence="8 11">JSA22</strain>
    </source>
</reference>
<evidence type="ECO:0000313" key="6">
    <source>
        <dbReference type="EMBL" id="KZU01518.1"/>
    </source>
</evidence>
<dbReference type="GO" id="GO:0097367">
    <property type="term" value="F:carbohydrate derivative binding"/>
    <property type="evidence" value="ECO:0007669"/>
    <property type="project" value="InterPro"/>
</dbReference>
<dbReference type="EMBL" id="LUXO01000027">
    <property type="protein sequence ID" value="KZV03055.1"/>
    <property type="molecule type" value="Genomic_DNA"/>
</dbReference>
<accession>A0A0L7Y0G8</accession>
<dbReference type="RefSeq" id="WP_013355586.1">
    <property type="nucleotide sequence ID" value="NZ_AP028145.1"/>
</dbReference>
<dbReference type="InterPro" id="IPR001347">
    <property type="entry name" value="SIS_dom"/>
</dbReference>
<evidence type="ECO:0000259" key="5">
    <source>
        <dbReference type="PROSITE" id="PS51464"/>
    </source>
</evidence>
<dbReference type="InterPro" id="IPR035472">
    <property type="entry name" value="RpiR-like_SIS"/>
</dbReference>
<reference evidence="9 10" key="1">
    <citation type="submission" date="2016-03" db="EMBL/GenBank/DDBJ databases">
        <title>Comparative genomics of 54 Lactobacillus plantarum strains reveals genomic uncoupling from niche constraints.</title>
        <authorList>
            <person name="Martino M.E."/>
        </authorList>
    </citation>
    <scope>NUCLEOTIDE SEQUENCE [LARGE SCALE GENOMIC DNA]</scope>
    <source>
        <strain evidence="7 9">NAB2</strain>
        <strain evidence="6 10">Nizo2260</strain>
    </source>
</reference>
<dbReference type="PATRIC" id="fig|1590.150.peg.3106"/>
<evidence type="ECO:0000313" key="11">
    <source>
        <dbReference type="Proteomes" id="UP000094892"/>
    </source>
</evidence>
<evidence type="ECO:0000256" key="1">
    <source>
        <dbReference type="ARBA" id="ARBA00023015"/>
    </source>
</evidence>
<dbReference type="SUPFAM" id="SSF46689">
    <property type="entry name" value="Homeodomain-like"/>
    <property type="match status" value="1"/>
</dbReference>
<evidence type="ECO:0000313" key="7">
    <source>
        <dbReference type="EMBL" id="KZV03055.1"/>
    </source>
</evidence>
<feature type="domain" description="SIS" evidence="5">
    <location>
        <begin position="104"/>
        <end position="237"/>
    </location>
</feature>
<dbReference type="PROSITE" id="PS51071">
    <property type="entry name" value="HTH_RPIR"/>
    <property type="match status" value="1"/>
</dbReference>
<dbReference type="CDD" id="cd05013">
    <property type="entry name" value="SIS_RpiR"/>
    <property type="match status" value="1"/>
</dbReference>
<dbReference type="PANTHER" id="PTHR30514:SF1">
    <property type="entry name" value="HTH-TYPE TRANSCRIPTIONAL REGULATOR HEXR-RELATED"/>
    <property type="match status" value="1"/>
</dbReference>
<evidence type="ECO:0000259" key="4">
    <source>
        <dbReference type="PROSITE" id="PS51071"/>
    </source>
</evidence>
<feature type="domain" description="HTH rpiR-type" evidence="4">
    <location>
        <begin position="1"/>
        <end position="73"/>
    </location>
</feature>
<organism evidence="8 11">
    <name type="scientific">Lactiplantibacillus plantarum</name>
    <name type="common">Lactobacillus plantarum</name>
    <dbReference type="NCBI Taxonomy" id="1590"/>
    <lineage>
        <taxon>Bacteria</taxon>
        <taxon>Bacillati</taxon>
        <taxon>Bacillota</taxon>
        <taxon>Bacilli</taxon>
        <taxon>Lactobacillales</taxon>
        <taxon>Lactobacillaceae</taxon>
        <taxon>Lactiplantibacillus</taxon>
    </lineage>
</organism>
<dbReference type="Gene3D" id="1.10.10.10">
    <property type="entry name" value="Winged helix-like DNA-binding domain superfamily/Winged helix DNA-binding domain"/>
    <property type="match status" value="1"/>
</dbReference>
<dbReference type="AlphaFoldDB" id="A0A0L7Y0G8"/>
<evidence type="ECO:0000256" key="2">
    <source>
        <dbReference type="ARBA" id="ARBA00023125"/>
    </source>
</evidence>
<dbReference type="GO" id="GO:1901135">
    <property type="term" value="P:carbohydrate derivative metabolic process"/>
    <property type="evidence" value="ECO:0007669"/>
    <property type="project" value="InterPro"/>
</dbReference>
<evidence type="ECO:0000313" key="10">
    <source>
        <dbReference type="Proteomes" id="UP000076989"/>
    </source>
</evidence>
<evidence type="ECO:0000313" key="8">
    <source>
        <dbReference type="EMBL" id="ODO61827.1"/>
    </source>
</evidence>
<keyword evidence="2" id="KW-0238">DNA-binding</keyword>
<dbReference type="InterPro" id="IPR047640">
    <property type="entry name" value="RpiR-like"/>
</dbReference>
<sequence length="237" mass="27133">MFSYEQLEKYNETDVEIYRYVINNMDRVGYMSIRELAHELHVSTSTILRFCLKNGFEGYRDFKRALKSEQQQLSTYEPKSDVSELAHFFAKTNSSAYERKLMPALTYLRRATLVIFVGIGSSGSLARYAARCFTNAGKVAFGLEDSNYPVNTFEIHDTVVFALSESGETPELIALVQHFQQRRCAVLSITNQSQSTLAKLSDWNFSYQLAHQRINGNYNITTQVPVVYVIETLAKRL</sequence>
<dbReference type="Pfam" id="PF01418">
    <property type="entry name" value="HTH_6"/>
    <property type="match status" value="1"/>
</dbReference>
<dbReference type="InterPro" id="IPR000281">
    <property type="entry name" value="HTH_RpiR"/>
</dbReference>
<dbReference type="PROSITE" id="PS51464">
    <property type="entry name" value="SIS"/>
    <property type="match status" value="1"/>
</dbReference>
<dbReference type="Pfam" id="PF01380">
    <property type="entry name" value="SIS"/>
    <property type="match status" value="1"/>
</dbReference>
<dbReference type="Proteomes" id="UP000076872">
    <property type="component" value="Unassembled WGS sequence"/>
</dbReference>
<dbReference type="InterPro" id="IPR036388">
    <property type="entry name" value="WH-like_DNA-bd_sf"/>
</dbReference>